<evidence type="ECO:0008006" key="5">
    <source>
        <dbReference type="Google" id="ProtNLM"/>
    </source>
</evidence>
<dbReference type="AlphaFoldDB" id="A0A412Z1Y1"/>
<proteinExistence type="predicted"/>
<feature type="transmembrane region" description="Helical" evidence="2">
    <location>
        <begin position="67"/>
        <end position="88"/>
    </location>
</feature>
<dbReference type="RefSeq" id="WP_054354066.1">
    <property type="nucleotide sequence ID" value="NZ_CAUFHZ010000004.1"/>
</dbReference>
<evidence type="ECO:0000313" key="4">
    <source>
        <dbReference type="Proteomes" id="UP000284543"/>
    </source>
</evidence>
<name>A0A412Z1Y1_9FIRM</name>
<reference evidence="3 4" key="1">
    <citation type="submission" date="2018-08" db="EMBL/GenBank/DDBJ databases">
        <title>A genome reference for cultivated species of the human gut microbiota.</title>
        <authorList>
            <person name="Zou Y."/>
            <person name="Xue W."/>
            <person name="Luo G."/>
        </authorList>
    </citation>
    <scope>NUCLEOTIDE SEQUENCE [LARGE SCALE GENOMIC DNA]</scope>
    <source>
        <strain evidence="3 4">AF14-18</strain>
    </source>
</reference>
<dbReference type="EMBL" id="QRZM01000008">
    <property type="protein sequence ID" value="RGV74018.1"/>
    <property type="molecule type" value="Genomic_DNA"/>
</dbReference>
<feature type="transmembrane region" description="Helical" evidence="2">
    <location>
        <begin position="131"/>
        <end position="153"/>
    </location>
</feature>
<keyword evidence="2" id="KW-0472">Membrane</keyword>
<organism evidence="3 4">
    <name type="scientific">Enterocloster bolteae</name>
    <dbReference type="NCBI Taxonomy" id="208479"/>
    <lineage>
        <taxon>Bacteria</taxon>
        <taxon>Bacillati</taxon>
        <taxon>Bacillota</taxon>
        <taxon>Clostridia</taxon>
        <taxon>Lachnospirales</taxon>
        <taxon>Lachnospiraceae</taxon>
        <taxon>Enterocloster</taxon>
    </lineage>
</organism>
<dbReference type="Proteomes" id="UP000284543">
    <property type="component" value="Unassembled WGS sequence"/>
</dbReference>
<feature type="compositionally biased region" description="Basic residues" evidence="1">
    <location>
        <begin position="194"/>
        <end position="208"/>
    </location>
</feature>
<sequence>MKFWAYFLIPVYTVLFTRGYNWFTTNFSVIGNFFDRKKSFFLWGVLVGSYFYMIHRNIKSRAALHPICARLIPAALVLLFCAITTPYLPEELPLKSVLHIVFAFLSAVLVLLYLFWIIWTRYQTEPGAYRPFLYGWGAIVGVSVILLAVAGIISSALEIYVTLTSVAMAQRLACRVAVQEEMPDSGGDTSEKASRRKSLGKRRNHLLT</sequence>
<keyword evidence="2" id="KW-0812">Transmembrane</keyword>
<evidence type="ECO:0000313" key="3">
    <source>
        <dbReference type="EMBL" id="RGV74018.1"/>
    </source>
</evidence>
<gene>
    <name evidence="3" type="ORF">DWW02_18645</name>
</gene>
<keyword evidence="2" id="KW-1133">Transmembrane helix</keyword>
<protein>
    <recommendedName>
        <fullName evidence="5">DUF998 domain-containing protein</fullName>
    </recommendedName>
</protein>
<evidence type="ECO:0000256" key="1">
    <source>
        <dbReference type="SAM" id="MobiDB-lite"/>
    </source>
</evidence>
<feature type="transmembrane region" description="Helical" evidence="2">
    <location>
        <begin position="100"/>
        <end position="119"/>
    </location>
</feature>
<feature type="region of interest" description="Disordered" evidence="1">
    <location>
        <begin position="182"/>
        <end position="208"/>
    </location>
</feature>
<comment type="caution">
    <text evidence="3">The sequence shown here is derived from an EMBL/GenBank/DDBJ whole genome shotgun (WGS) entry which is preliminary data.</text>
</comment>
<feature type="transmembrane region" description="Helical" evidence="2">
    <location>
        <begin position="40"/>
        <end position="55"/>
    </location>
</feature>
<evidence type="ECO:0000256" key="2">
    <source>
        <dbReference type="SAM" id="Phobius"/>
    </source>
</evidence>
<accession>A0A412Z1Y1</accession>